<evidence type="ECO:0000256" key="1">
    <source>
        <dbReference type="SAM" id="MobiDB-lite"/>
    </source>
</evidence>
<feature type="compositionally biased region" description="Low complexity" evidence="1">
    <location>
        <begin position="15"/>
        <end position="34"/>
    </location>
</feature>
<gene>
    <name evidence="2" type="ORF">PBS003_LOCUS58</name>
</gene>
<protein>
    <submittedName>
        <fullName evidence="2">Uncharacterized protein</fullName>
    </submittedName>
</protein>
<evidence type="ECO:0000313" key="2">
    <source>
        <dbReference type="EMBL" id="CAH0473149.1"/>
    </source>
</evidence>
<comment type="caution">
    <text evidence="2">The sequence shown here is derived from an EMBL/GenBank/DDBJ whole genome shotgun (WGS) entry which is preliminary data.</text>
</comment>
<dbReference type="EMBL" id="CAKKTJ010000001">
    <property type="protein sequence ID" value="CAH0473149.1"/>
    <property type="molecule type" value="Genomic_DNA"/>
</dbReference>
<dbReference type="Proteomes" id="UP001160483">
    <property type="component" value="Unassembled WGS sequence"/>
</dbReference>
<evidence type="ECO:0000313" key="3">
    <source>
        <dbReference type="Proteomes" id="UP001160483"/>
    </source>
</evidence>
<organism evidence="2 3">
    <name type="scientific">Peronospora belbahrii</name>
    <dbReference type="NCBI Taxonomy" id="622444"/>
    <lineage>
        <taxon>Eukaryota</taxon>
        <taxon>Sar</taxon>
        <taxon>Stramenopiles</taxon>
        <taxon>Oomycota</taxon>
        <taxon>Peronosporomycetes</taxon>
        <taxon>Peronosporales</taxon>
        <taxon>Peronosporaceae</taxon>
        <taxon>Peronospora</taxon>
    </lineage>
</organism>
<feature type="region of interest" description="Disordered" evidence="1">
    <location>
        <begin position="15"/>
        <end position="36"/>
    </location>
</feature>
<proteinExistence type="predicted"/>
<dbReference type="AlphaFoldDB" id="A0AAU9KHB8"/>
<name>A0AAU9KHB8_9STRA</name>
<accession>A0AAU9KHB8</accession>
<reference evidence="2" key="1">
    <citation type="submission" date="2021-11" db="EMBL/GenBank/DDBJ databases">
        <authorList>
            <person name="Islam A."/>
            <person name="Islam S."/>
            <person name="Flora M.S."/>
            <person name="Rahman M."/>
            <person name="Ziaur R.M."/>
            <person name="Epstein J.H."/>
            <person name="Hassan M."/>
            <person name="Klassen M."/>
            <person name="Woodard K."/>
            <person name="Webb A."/>
            <person name="Webby R.J."/>
            <person name="El Zowalaty M.E."/>
        </authorList>
    </citation>
    <scope>NUCLEOTIDE SEQUENCE</scope>
    <source>
        <strain evidence="2">Pbs3</strain>
    </source>
</reference>
<sequence length="139" mass="15520">MASSFVSNARSSIASNANSIQSQSPPSSCGSCASDENHQEELQHLGIADTVLADDNWEWLRHLLDRVHDVAARQQGKIYFARLFKSQDAEEVEVTLSEMEVWRQKLADESDRPRERDLARALFLIGYDKSLSLSGPTPS</sequence>